<dbReference type="Pfam" id="PF00583">
    <property type="entry name" value="Acetyltransf_1"/>
    <property type="match status" value="1"/>
</dbReference>
<dbReference type="PROSITE" id="PS51186">
    <property type="entry name" value="GNAT"/>
    <property type="match status" value="1"/>
</dbReference>
<organism evidence="2 3">
    <name type="scientific">Azospirillum himalayense</name>
    <dbReference type="NCBI Taxonomy" id="654847"/>
    <lineage>
        <taxon>Bacteria</taxon>
        <taxon>Pseudomonadati</taxon>
        <taxon>Pseudomonadota</taxon>
        <taxon>Alphaproteobacteria</taxon>
        <taxon>Rhodospirillales</taxon>
        <taxon>Azospirillaceae</taxon>
        <taxon>Azospirillum</taxon>
    </lineage>
</organism>
<protein>
    <submittedName>
        <fullName evidence="2">GNAT family N-acetyltransferase</fullName>
    </submittedName>
</protein>
<evidence type="ECO:0000259" key="1">
    <source>
        <dbReference type="PROSITE" id="PS51186"/>
    </source>
</evidence>
<dbReference type="SUPFAM" id="SSF55729">
    <property type="entry name" value="Acyl-CoA N-acyltransferases (Nat)"/>
    <property type="match status" value="1"/>
</dbReference>
<dbReference type="InterPro" id="IPR016181">
    <property type="entry name" value="Acyl_CoA_acyltransferase"/>
</dbReference>
<dbReference type="EMBL" id="JBHSLC010000081">
    <property type="protein sequence ID" value="MFC5358164.1"/>
    <property type="molecule type" value="Genomic_DNA"/>
</dbReference>
<name>A0ABW0GCD5_9PROT</name>
<sequence>MNSADGAPHRKGVIQVAVVSGWDDLMKAMAVRAAVYLGEAGRTYGHEFDGNDHHATHLLATIDKEPVGCCRIRYFGTFAKPERLTVLPSYRRGRYGRRGVAYELAQFAFDFCHRKGYRTVYGHAVEELVGFWARFGTARVPNGEFEVEGYKLVAMAGDAELPADALGLHSGHLVLIRPEGAWDRPGPLEGVTPANAVELAA</sequence>
<evidence type="ECO:0000313" key="3">
    <source>
        <dbReference type="Proteomes" id="UP001596166"/>
    </source>
</evidence>
<accession>A0ABW0GCD5</accession>
<gene>
    <name evidence="2" type="ORF">ACFPMG_24560</name>
</gene>
<reference evidence="3" key="1">
    <citation type="journal article" date="2019" name="Int. J. Syst. Evol. Microbiol.">
        <title>The Global Catalogue of Microorganisms (GCM) 10K type strain sequencing project: providing services to taxonomists for standard genome sequencing and annotation.</title>
        <authorList>
            <consortium name="The Broad Institute Genomics Platform"/>
            <consortium name="The Broad Institute Genome Sequencing Center for Infectious Disease"/>
            <person name="Wu L."/>
            <person name="Ma J."/>
        </authorList>
    </citation>
    <scope>NUCLEOTIDE SEQUENCE [LARGE SCALE GENOMIC DNA]</scope>
    <source>
        <strain evidence="3">CCUG 58760</strain>
    </source>
</reference>
<feature type="domain" description="N-acetyltransferase" evidence="1">
    <location>
        <begin position="14"/>
        <end position="164"/>
    </location>
</feature>
<keyword evidence="3" id="KW-1185">Reference proteome</keyword>
<evidence type="ECO:0000313" key="2">
    <source>
        <dbReference type="EMBL" id="MFC5358164.1"/>
    </source>
</evidence>
<comment type="caution">
    <text evidence="2">The sequence shown here is derived from an EMBL/GenBank/DDBJ whole genome shotgun (WGS) entry which is preliminary data.</text>
</comment>
<dbReference type="Proteomes" id="UP001596166">
    <property type="component" value="Unassembled WGS sequence"/>
</dbReference>
<dbReference type="InterPro" id="IPR000182">
    <property type="entry name" value="GNAT_dom"/>
</dbReference>
<proteinExistence type="predicted"/>
<dbReference type="Gene3D" id="3.40.630.30">
    <property type="match status" value="1"/>
</dbReference>